<evidence type="ECO:0000313" key="1">
    <source>
        <dbReference type="EMBL" id="GAA1202512.1"/>
    </source>
</evidence>
<keyword evidence="2" id="KW-1185">Reference proteome</keyword>
<evidence type="ECO:0000313" key="2">
    <source>
        <dbReference type="Proteomes" id="UP001500467"/>
    </source>
</evidence>
<sequence>MTNERPYYDVVVTREDGLWVAVVDGLPGGATDVDRMRDLEPDVRDLIAGLRDLDPEDFEIRWHYRQGEHDLTPAVALLQEREQSAEEAVRKRDEARYSAIIEMHEAGLSYRTIADLVGISHQRVQQLASAGTSA</sequence>
<evidence type="ECO:0008006" key="3">
    <source>
        <dbReference type="Google" id="ProtNLM"/>
    </source>
</evidence>
<dbReference type="RefSeq" id="WP_253853240.1">
    <property type="nucleotide sequence ID" value="NZ_BAAALM010000007.1"/>
</dbReference>
<organism evidence="1 2">
    <name type="scientific">Prauserella alba</name>
    <dbReference type="NCBI Taxonomy" id="176898"/>
    <lineage>
        <taxon>Bacteria</taxon>
        <taxon>Bacillati</taxon>
        <taxon>Actinomycetota</taxon>
        <taxon>Actinomycetes</taxon>
        <taxon>Pseudonocardiales</taxon>
        <taxon>Pseudonocardiaceae</taxon>
        <taxon>Prauserella</taxon>
    </lineage>
</organism>
<reference evidence="1 2" key="1">
    <citation type="journal article" date="2019" name="Int. J. Syst. Evol. Microbiol.">
        <title>The Global Catalogue of Microorganisms (GCM) 10K type strain sequencing project: providing services to taxonomists for standard genome sequencing and annotation.</title>
        <authorList>
            <consortium name="The Broad Institute Genomics Platform"/>
            <consortium name="The Broad Institute Genome Sequencing Center for Infectious Disease"/>
            <person name="Wu L."/>
            <person name="Ma J."/>
        </authorList>
    </citation>
    <scope>NUCLEOTIDE SEQUENCE [LARGE SCALE GENOMIC DNA]</scope>
    <source>
        <strain evidence="1 2">JCM 13022</strain>
    </source>
</reference>
<name>A0ABN1VAM2_9PSEU</name>
<dbReference type="EMBL" id="BAAALM010000007">
    <property type="protein sequence ID" value="GAA1202512.1"/>
    <property type="molecule type" value="Genomic_DNA"/>
</dbReference>
<gene>
    <name evidence="1" type="ORF">GCM10009675_19470</name>
</gene>
<proteinExistence type="predicted"/>
<protein>
    <recommendedName>
        <fullName evidence="3">Sigma-70, region 4</fullName>
    </recommendedName>
</protein>
<comment type="caution">
    <text evidence="1">The sequence shown here is derived from an EMBL/GenBank/DDBJ whole genome shotgun (WGS) entry which is preliminary data.</text>
</comment>
<dbReference type="InterPro" id="IPR036388">
    <property type="entry name" value="WH-like_DNA-bd_sf"/>
</dbReference>
<accession>A0ABN1VAM2</accession>
<dbReference type="Proteomes" id="UP001500467">
    <property type="component" value="Unassembled WGS sequence"/>
</dbReference>
<dbReference type="Gene3D" id="1.10.10.10">
    <property type="entry name" value="Winged helix-like DNA-binding domain superfamily/Winged helix DNA-binding domain"/>
    <property type="match status" value="1"/>
</dbReference>